<protein>
    <submittedName>
        <fullName evidence="1">Uncharacterized protein</fullName>
    </submittedName>
</protein>
<organism evidence="1">
    <name type="scientific">Hanusia phi</name>
    <dbReference type="NCBI Taxonomy" id="3032"/>
    <lineage>
        <taxon>Eukaryota</taxon>
        <taxon>Cryptophyceae</taxon>
        <taxon>Pyrenomonadales</taxon>
        <taxon>Geminigeraceae</taxon>
        <taxon>Hanusia</taxon>
    </lineage>
</organism>
<accession>A0A7S0NFB4</accession>
<reference evidence="1" key="1">
    <citation type="submission" date="2021-01" db="EMBL/GenBank/DDBJ databases">
        <authorList>
            <person name="Corre E."/>
            <person name="Pelletier E."/>
            <person name="Niang G."/>
            <person name="Scheremetjew M."/>
            <person name="Finn R."/>
            <person name="Kale V."/>
            <person name="Holt S."/>
            <person name="Cochrane G."/>
            <person name="Meng A."/>
            <person name="Brown T."/>
            <person name="Cohen L."/>
        </authorList>
    </citation>
    <scope>NUCLEOTIDE SEQUENCE</scope>
    <source>
        <strain evidence="1">CCMP325</strain>
    </source>
</reference>
<name>A0A7S0NFB4_9CRYP</name>
<proteinExistence type="predicted"/>
<evidence type="ECO:0000313" key="1">
    <source>
        <dbReference type="EMBL" id="CAD8509843.1"/>
    </source>
</evidence>
<dbReference type="EMBL" id="HBEO01035973">
    <property type="protein sequence ID" value="CAD8509843.1"/>
    <property type="molecule type" value="Transcribed_RNA"/>
</dbReference>
<sequence>MGCAAAFQAPSLSPALRSAPARCSVRMSANKGEVNPVGLSLSGFAVAAALLGQPLLPADASVNSQMAMDSNSFSVLRDNQKQYRQTAIVENPYASEAEKMKSLEKKARMEECLQSKTKDVCDAEERFRKINEGEDNGVRKGRDPLTVALPVVITTGISGFLLKFLNR</sequence>
<gene>
    <name evidence="1" type="ORF">HPHI1048_LOCUS24416</name>
</gene>
<dbReference type="AlphaFoldDB" id="A0A7S0NFB4"/>